<dbReference type="EMBL" id="JAFELM010000039">
    <property type="protein sequence ID" value="MBM6619114.1"/>
    <property type="molecule type" value="Genomic_DNA"/>
</dbReference>
<evidence type="ECO:0000313" key="2">
    <source>
        <dbReference type="EMBL" id="MBM6619114.1"/>
    </source>
</evidence>
<reference evidence="2 3" key="1">
    <citation type="submission" date="2021-02" db="EMBL/GenBank/DDBJ databases">
        <title>Bacillus sp. RD4P76, an endophyte from a halophyte.</title>
        <authorList>
            <person name="Sun J.-Q."/>
        </authorList>
    </citation>
    <scope>NUCLEOTIDE SEQUENCE [LARGE SCALE GENOMIC DNA]</scope>
    <source>
        <strain evidence="2 3">RD4P76</strain>
    </source>
</reference>
<name>A0ABS2DKU2_9BACI</name>
<dbReference type="InterPro" id="IPR041498">
    <property type="entry name" value="Big_6"/>
</dbReference>
<dbReference type="Gene3D" id="2.60.120.380">
    <property type="match status" value="2"/>
</dbReference>
<dbReference type="SUPFAM" id="SSF89260">
    <property type="entry name" value="Collagen-binding domain"/>
    <property type="match status" value="2"/>
</dbReference>
<proteinExistence type="predicted"/>
<accession>A0ABS2DKU2</accession>
<dbReference type="Gene3D" id="2.60.40.10">
    <property type="entry name" value="Immunoglobulins"/>
    <property type="match status" value="2"/>
</dbReference>
<comment type="caution">
    <text evidence="2">The sequence shown here is derived from an EMBL/GenBank/DDBJ whole genome shotgun (WGS) entry which is preliminary data.</text>
</comment>
<organism evidence="2 3">
    <name type="scientific">Bacillus suaedaesalsae</name>
    <dbReference type="NCBI Taxonomy" id="2810349"/>
    <lineage>
        <taxon>Bacteria</taxon>
        <taxon>Bacillati</taxon>
        <taxon>Bacillota</taxon>
        <taxon>Bacilli</taxon>
        <taxon>Bacillales</taxon>
        <taxon>Bacillaceae</taxon>
        <taxon>Bacillus</taxon>
    </lineage>
</organism>
<dbReference type="Proteomes" id="UP001518925">
    <property type="component" value="Unassembled WGS sequence"/>
</dbReference>
<feature type="domain" description="Bacterial Ig" evidence="1">
    <location>
        <begin position="370"/>
        <end position="448"/>
    </location>
</feature>
<dbReference type="Pfam" id="PF17936">
    <property type="entry name" value="Big_6"/>
    <property type="match status" value="2"/>
</dbReference>
<dbReference type="InterPro" id="IPR013783">
    <property type="entry name" value="Ig-like_fold"/>
</dbReference>
<evidence type="ECO:0000259" key="1">
    <source>
        <dbReference type="Pfam" id="PF17936"/>
    </source>
</evidence>
<dbReference type="RefSeq" id="WP_204204470.1">
    <property type="nucleotide sequence ID" value="NZ_JAFELM010000039.1"/>
</dbReference>
<feature type="domain" description="Bacterial Ig" evidence="1">
    <location>
        <begin position="282"/>
        <end position="367"/>
    </location>
</feature>
<gene>
    <name evidence="2" type="ORF">JR050_15705</name>
</gene>
<keyword evidence="3" id="KW-1185">Reference proteome</keyword>
<evidence type="ECO:0000313" key="3">
    <source>
        <dbReference type="Proteomes" id="UP001518925"/>
    </source>
</evidence>
<protein>
    <recommendedName>
        <fullName evidence="1">Bacterial Ig domain-containing protein</fullName>
    </recommendedName>
</protein>
<sequence length="449" mass="49762">MKKIISLLIIVVLLSSVIPFGQLYAHAETLEHEDNGTLNTANLLELKPDPQNKTITSAVINGSLLTGSDEDYYKVDLAAPGKLKIDINVNQQARYKVSLLTKDGTPIESWNTRFIESKTLITMIDIGLAKGTYFIKISMHEMYNENTPYTVKVGYTPSSTTEHEVNNTIANANKISFNTQVTATFSHTKDSDYYQLTVPKDMTLSILTTRPLETTYLLKFFNQDETVLKSHYSEPGSDQLLRYFVDVKVKAGTYYLKLSPELLGVPTFERYSFKIIEKDTIAPGIPKINQITDKSTTISGTAEANSSIYIKINYSKTSYWKYKAGAADKYGKFKFPISKLRAGTVVNISAKDSTGNEGKSVTVKVKDVTAPSLPTINKLSCKSKYLTGKTEPYAKVKIKIGSKTLITGKADSKGKFKIKVGYQKRKTKLCVYGTDASGNISKAKVVVVK</sequence>